<name>A0A553NS14_TIGCA</name>
<keyword evidence="8 11" id="KW-0804">Transcription</keyword>
<dbReference type="EMBL" id="VCGU01000010">
    <property type="protein sequence ID" value="TRY68224.1"/>
    <property type="molecule type" value="Genomic_DNA"/>
</dbReference>
<reference evidence="14 15" key="1">
    <citation type="journal article" date="2018" name="Nat. Ecol. Evol.">
        <title>Genomic signatures of mitonuclear coevolution across populations of Tigriopus californicus.</title>
        <authorList>
            <person name="Barreto F.S."/>
            <person name="Watson E.T."/>
            <person name="Lima T.G."/>
            <person name="Willett C.S."/>
            <person name="Edmands S."/>
            <person name="Li W."/>
            <person name="Burton R.S."/>
        </authorList>
    </citation>
    <scope>NUCLEOTIDE SEQUENCE [LARGE SCALE GENOMIC DNA]</scope>
    <source>
        <strain evidence="14 15">San Diego</strain>
    </source>
</reference>
<keyword evidence="4" id="KW-0853">WD repeat</keyword>
<dbReference type="Pfam" id="PF11635">
    <property type="entry name" value="Med16_N"/>
    <property type="match status" value="1"/>
</dbReference>
<dbReference type="GO" id="GO:0016592">
    <property type="term" value="C:mediator complex"/>
    <property type="evidence" value="ECO:0007669"/>
    <property type="project" value="TreeGrafter"/>
</dbReference>
<accession>A0A553NS14</accession>
<feature type="domain" description="Mediator of RNA polymerase II transcription subunit 16 central helical bridge" evidence="13">
    <location>
        <begin position="497"/>
        <end position="693"/>
    </location>
</feature>
<feature type="domain" description="Mediator complex subunit Med16 N-terminal" evidence="12">
    <location>
        <begin position="158"/>
        <end position="429"/>
    </location>
</feature>
<evidence type="ECO:0000256" key="10">
    <source>
        <dbReference type="ARBA" id="ARBA00032015"/>
    </source>
</evidence>
<dbReference type="Proteomes" id="UP000318571">
    <property type="component" value="Chromosome 1"/>
</dbReference>
<dbReference type="InterPro" id="IPR048338">
    <property type="entry name" value="Mediator_Med16"/>
</dbReference>
<comment type="subcellular location">
    <subcellularLocation>
        <location evidence="1 11">Nucleus</location>
    </subcellularLocation>
</comment>
<dbReference type="SUPFAM" id="SSF50978">
    <property type="entry name" value="WD40 repeat-like"/>
    <property type="match status" value="1"/>
</dbReference>
<keyword evidence="6 11" id="KW-0805">Transcription regulation</keyword>
<evidence type="ECO:0000256" key="2">
    <source>
        <dbReference type="ARBA" id="ARBA00006543"/>
    </source>
</evidence>
<keyword evidence="15" id="KW-1185">Reference proteome</keyword>
<evidence type="ECO:0000256" key="1">
    <source>
        <dbReference type="ARBA" id="ARBA00004123"/>
    </source>
</evidence>
<gene>
    <name evidence="11" type="primary">MED16</name>
    <name evidence="14" type="ORF">TCAL_12619</name>
</gene>
<evidence type="ECO:0000256" key="8">
    <source>
        <dbReference type="ARBA" id="ARBA00023163"/>
    </source>
</evidence>
<evidence type="ECO:0000259" key="12">
    <source>
        <dbReference type="Pfam" id="PF11635"/>
    </source>
</evidence>
<protein>
    <recommendedName>
        <fullName evidence="3 11">Mediator of RNA polymerase II transcription subunit 16</fullName>
    </recommendedName>
    <alternativeName>
        <fullName evidence="10 11">Mediator complex subunit 16</fullName>
    </alternativeName>
</protein>
<evidence type="ECO:0000256" key="3">
    <source>
        <dbReference type="ARBA" id="ARBA00019614"/>
    </source>
</evidence>
<dbReference type="OrthoDB" id="10018574at2759"/>
<evidence type="ECO:0000256" key="7">
    <source>
        <dbReference type="ARBA" id="ARBA00023159"/>
    </source>
</evidence>
<evidence type="ECO:0000313" key="15">
    <source>
        <dbReference type="Proteomes" id="UP000318571"/>
    </source>
</evidence>
<evidence type="ECO:0000256" key="6">
    <source>
        <dbReference type="ARBA" id="ARBA00023015"/>
    </source>
</evidence>
<dbReference type="InterPro" id="IPR048616">
    <property type="entry name" value="MED16_bridge"/>
</dbReference>
<organism evidence="14 15">
    <name type="scientific">Tigriopus californicus</name>
    <name type="common">Marine copepod</name>
    <dbReference type="NCBI Taxonomy" id="6832"/>
    <lineage>
        <taxon>Eukaryota</taxon>
        <taxon>Metazoa</taxon>
        <taxon>Ecdysozoa</taxon>
        <taxon>Arthropoda</taxon>
        <taxon>Crustacea</taxon>
        <taxon>Multicrustacea</taxon>
        <taxon>Hexanauplia</taxon>
        <taxon>Copepoda</taxon>
        <taxon>Harpacticoida</taxon>
        <taxon>Harpacticidae</taxon>
        <taxon>Tigriopus</taxon>
    </lineage>
</organism>
<comment type="function">
    <text evidence="11">Component of the Mediator complex, a coactivator involved in the regulated transcription of nearly all RNA polymerase II-dependent genes. Mediator functions as a bridge to convey information from gene-specific regulatory proteins to the basal RNA polymerase II transcription machinery. Mediator is recruited to promoters by direct interactions with regulatory proteins and serves as a scaffold for the assembly of a functional preinitiation complex with RNA polymerase II and the general transcription factors.</text>
</comment>
<evidence type="ECO:0000313" key="14">
    <source>
        <dbReference type="EMBL" id="TRY68224.1"/>
    </source>
</evidence>
<comment type="caution">
    <text evidence="14">The sequence shown here is derived from an EMBL/GenBank/DDBJ whole genome shotgun (WGS) entry which is preliminary data.</text>
</comment>
<dbReference type="STRING" id="6832.A0A553NS14"/>
<comment type="similarity">
    <text evidence="2 11">Belongs to the Mediator complex subunit 16 family.</text>
</comment>
<evidence type="ECO:0000256" key="5">
    <source>
        <dbReference type="ARBA" id="ARBA00022737"/>
    </source>
</evidence>
<keyword evidence="5" id="KW-0677">Repeat</keyword>
<dbReference type="Pfam" id="PF20718">
    <property type="entry name" value="Med16_bridge"/>
    <property type="match status" value="1"/>
</dbReference>
<dbReference type="InterPro" id="IPR036322">
    <property type="entry name" value="WD40_repeat_dom_sf"/>
</dbReference>
<dbReference type="GO" id="GO:0045893">
    <property type="term" value="P:positive regulation of DNA-templated transcription"/>
    <property type="evidence" value="ECO:0007669"/>
    <property type="project" value="TreeGrafter"/>
</dbReference>
<dbReference type="InterPro" id="IPR021665">
    <property type="entry name" value="Mediator_Med16_N"/>
</dbReference>
<dbReference type="PANTHER" id="PTHR13224:SF6">
    <property type="entry name" value="MEDIATOR OF RNA POLYMERASE II TRANSCRIPTION SUBUNIT 16"/>
    <property type="match status" value="1"/>
</dbReference>
<keyword evidence="7 11" id="KW-0010">Activator</keyword>
<evidence type="ECO:0000256" key="9">
    <source>
        <dbReference type="ARBA" id="ARBA00023242"/>
    </source>
</evidence>
<dbReference type="OMA" id="IEHCSMT"/>
<evidence type="ECO:0000256" key="4">
    <source>
        <dbReference type="ARBA" id="ARBA00022574"/>
    </source>
</evidence>
<proteinExistence type="inferred from homology"/>
<comment type="subunit">
    <text evidence="11">Component of the Mediator complex.</text>
</comment>
<evidence type="ECO:0000259" key="13">
    <source>
        <dbReference type="Pfam" id="PF20718"/>
    </source>
</evidence>
<dbReference type="AlphaFoldDB" id="A0A553NS14"/>
<evidence type="ECO:0000256" key="11">
    <source>
        <dbReference type="RuleBase" id="RU364149"/>
    </source>
</evidence>
<sequence length="864" mass="94180">MDLMYSTYGPAPADADAMALTLGGGPRLAPTQAYPHATTGPAASHAPHHRLPARFRDGVSLSSVSSQNVLLFTSRLAAAVGPPTGAGQASGSHVFVCDLNTPWDVHWVTSRLGQVTALTWDAAGRQFALADDQGHAQIWAMLDCVLSQWKCVLKECLPGEKIIQAQFLHAGPKTVLNSDGLESALYSEKFTRLPGPALASAFVQRRLVGLALISSSGVFTLITISTAGRVRTAQALLGGRRRKIKLVSMAFLRSGPLVVATSDGNAQHPILIHSIVPQFNAADQVSVAVEDYPGIFLNTRQPVAKDDDYQAVVELCFVMREDCDSILIGTHHESGGKVQLWAVQDTHHAIHKIFAMGGALDGAPVPRLALPAWQYIEMFSGPCSALAALATPPWSVQGIGGPGGAPSCYIIVAFNDGSIHCLLRDSLQHIASVDLPKSSVRAHLSGGGGGGAISSMCFTATANALVVNDSWGQIHLYRVSPISDPGGSHSIPYLVTMFEYCLVSGIDFWDLTLCTRHGFIEAIGEKLRANFELQSESHRSYYFYQLAMIESFLYRLSPALEYKAADLFAKVTLMSIHGVFKSALRTLEVKSFLEGEITMGSSVANILKQNPSEWDLEKLFQVFQGTHGTDLNTEPGFCQSFQHLIQWSSTLCLHILAGLPEYKQMRKGLGFDLHKDPQVLLILREILYVVRIWSHFQDGCLPSFTQGSDFNVVSQCFNMVTKLKDNPSDEGLHDDCLRLPSQVMLPPLNLTIKARGVAPMVVAFHRSPMSFEFGEEPDLETSAPPPEPLFIEGAMSSQQLMDCSRLIYLGKNPTAVKMSTRSYAMSFPGPNPNVNQPVAIKSWEKRWVRQCPSGGNWKIRHMTD</sequence>
<keyword evidence="9 11" id="KW-0539">Nucleus</keyword>
<dbReference type="PANTHER" id="PTHR13224">
    <property type="entry name" value="THYROID HORMONE RECEPTOR-ASSOCIATED PROTEIN-RELATED"/>
    <property type="match status" value="1"/>
</dbReference>